<dbReference type="InterPro" id="IPR011551">
    <property type="entry name" value="NTP_PyrPHydrolase_MazG"/>
</dbReference>
<comment type="catalytic activity">
    <reaction evidence="1">
        <text>ATP + H2O = AMP + diphosphate + H(+)</text>
        <dbReference type="Rhea" id="RHEA:14245"/>
        <dbReference type="ChEBI" id="CHEBI:15377"/>
        <dbReference type="ChEBI" id="CHEBI:15378"/>
        <dbReference type="ChEBI" id="CHEBI:30616"/>
        <dbReference type="ChEBI" id="CHEBI:33019"/>
        <dbReference type="ChEBI" id="CHEBI:456215"/>
        <dbReference type="EC" id="3.6.1.8"/>
    </reaction>
</comment>
<comment type="similarity">
    <text evidence="2">Belongs to the nucleoside triphosphate pyrophosphohydrolase family.</text>
</comment>
<dbReference type="GO" id="GO:0046061">
    <property type="term" value="P:dATP catabolic process"/>
    <property type="evidence" value="ECO:0007669"/>
    <property type="project" value="TreeGrafter"/>
</dbReference>
<dbReference type="NCBIfam" id="TIGR00444">
    <property type="entry name" value="mazG"/>
    <property type="match status" value="1"/>
</dbReference>
<dbReference type="GO" id="GO:0006203">
    <property type="term" value="P:dGTP catabolic process"/>
    <property type="evidence" value="ECO:0007669"/>
    <property type="project" value="TreeGrafter"/>
</dbReference>
<dbReference type="SUPFAM" id="SSF101386">
    <property type="entry name" value="all-alpha NTP pyrophosphatases"/>
    <property type="match status" value="2"/>
</dbReference>
<dbReference type="Proteomes" id="UP000004318">
    <property type="component" value="Unassembled WGS sequence"/>
</dbReference>
<dbReference type="CDD" id="cd11529">
    <property type="entry name" value="NTP-PPase_MazG_Cterm"/>
    <property type="match status" value="1"/>
</dbReference>
<evidence type="ECO:0000256" key="2">
    <source>
        <dbReference type="ARBA" id="ARBA00061115"/>
    </source>
</evidence>
<dbReference type="EMBL" id="AAMO01000012">
    <property type="protein sequence ID" value="EAQ01608.1"/>
    <property type="molecule type" value="Genomic_DNA"/>
</dbReference>
<gene>
    <name evidence="6" type="ORF">OB2597_04188</name>
</gene>
<dbReference type="GO" id="GO:0047693">
    <property type="term" value="F:ATP diphosphatase activity"/>
    <property type="evidence" value="ECO:0007669"/>
    <property type="project" value="UniProtKB-EC"/>
</dbReference>
<protein>
    <recommendedName>
        <fullName evidence="4">Nucleoside triphosphate pyrophosphohydrolase</fullName>
        <ecNumber evidence="3">3.6.1.8</ecNumber>
    </recommendedName>
</protein>
<name>A3U2N4_PSEBH</name>
<evidence type="ECO:0000259" key="5">
    <source>
        <dbReference type="Pfam" id="PF03819"/>
    </source>
</evidence>
<dbReference type="AlphaFoldDB" id="A3U2N4"/>
<dbReference type="GO" id="GO:0046081">
    <property type="term" value="P:dUTP catabolic process"/>
    <property type="evidence" value="ECO:0007669"/>
    <property type="project" value="TreeGrafter"/>
</dbReference>
<dbReference type="GO" id="GO:0006950">
    <property type="term" value="P:response to stress"/>
    <property type="evidence" value="ECO:0007669"/>
    <property type="project" value="UniProtKB-ARBA"/>
</dbReference>
<reference evidence="6 7" key="1">
    <citation type="journal article" date="2010" name="J. Bacteriol.">
        <title>Genome sequences of Oceanicola granulosus HTCC2516(T) and Oceanicola batsensis HTCC2597(TDelta).</title>
        <authorList>
            <person name="Thrash J.C."/>
            <person name="Cho J.C."/>
            <person name="Vergin K.L."/>
            <person name="Giovannoni S.J."/>
        </authorList>
    </citation>
    <scope>NUCLEOTIDE SEQUENCE [LARGE SCALE GENOMIC DNA]</scope>
    <source>
        <strain evidence="7">ATCC BAA-863 / DSM 15984 / KCTC 12145 / HTCC2597</strain>
    </source>
</reference>
<dbReference type="CDD" id="cd11528">
    <property type="entry name" value="NTP-PPase_MazG_Nterm"/>
    <property type="match status" value="1"/>
</dbReference>
<dbReference type="InterPro" id="IPR048015">
    <property type="entry name" value="NTP-PPase_MazG-like_N"/>
</dbReference>
<dbReference type="GO" id="GO:0046076">
    <property type="term" value="P:dTTP catabolic process"/>
    <property type="evidence" value="ECO:0007669"/>
    <property type="project" value="TreeGrafter"/>
</dbReference>
<dbReference type="InterPro" id="IPR048011">
    <property type="entry name" value="NTP-PPase_MazG-like_C"/>
</dbReference>
<feature type="domain" description="NTP pyrophosphohydrolase MazG-like" evidence="5">
    <location>
        <begin position="40"/>
        <end position="113"/>
    </location>
</feature>
<dbReference type="FunFam" id="1.10.287.1080:FF:000001">
    <property type="entry name" value="Nucleoside triphosphate pyrophosphohydrolase"/>
    <property type="match status" value="1"/>
</dbReference>
<dbReference type="Pfam" id="PF03819">
    <property type="entry name" value="MazG"/>
    <property type="match status" value="1"/>
</dbReference>
<comment type="caution">
    <text evidence="6">The sequence shown here is derived from an EMBL/GenBank/DDBJ whole genome shotgun (WGS) entry which is preliminary data.</text>
</comment>
<evidence type="ECO:0000256" key="1">
    <source>
        <dbReference type="ARBA" id="ARBA00052141"/>
    </source>
</evidence>
<dbReference type="InterPro" id="IPR021130">
    <property type="entry name" value="PRib-ATP_PPHydrolase-like"/>
</dbReference>
<dbReference type="OrthoDB" id="9808939at2"/>
<dbReference type="RefSeq" id="WP_009805087.1">
    <property type="nucleotide sequence ID" value="NZ_CH724131.1"/>
</dbReference>
<dbReference type="EC" id="3.6.1.8" evidence="3"/>
<dbReference type="Gene3D" id="1.10.287.1080">
    <property type="entry name" value="MazG-like"/>
    <property type="match status" value="2"/>
</dbReference>
<dbReference type="STRING" id="252305.OB2597_04188"/>
<sequence length="276" mass="30758">MPRDRNSDPIHDVPPGMERLLAIMRRLRDPETGCPWDVEQTYATIAPYTIEEAYEVADAIERGAMTELRGELGDLLLQVVFHAQMAEEEGHFNFSDVADEVARKMIDRHPHVFGDESRDKSAEQQTRDWETVKATERAARGATGVLDDVAIGLPALLRALKLQKRAARVGFDWPATDQVLAKIQEEAAELVEARDELGPAEIQEEMGDLLFVMANLSRHLGVDPEAALRGANAKFTRRFASIEAALAERGRTPADSTLEEMDALWDAAKRAEKLTE</sequence>
<dbReference type="GO" id="GO:0046052">
    <property type="term" value="P:UTP catabolic process"/>
    <property type="evidence" value="ECO:0007669"/>
    <property type="project" value="TreeGrafter"/>
</dbReference>
<accession>A3U2N4</accession>
<evidence type="ECO:0000313" key="6">
    <source>
        <dbReference type="EMBL" id="EAQ01608.1"/>
    </source>
</evidence>
<dbReference type="NCBIfam" id="NF007113">
    <property type="entry name" value="PRK09562.1"/>
    <property type="match status" value="1"/>
</dbReference>
<dbReference type="GO" id="GO:0046047">
    <property type="term" value="P:TTP catabolic process"/>
    <property type="evidence" value="ECO:0007669"/>
    <property type="project" value="TreeGrafter"/>
</dbReference>
<evidence type="ECO:0000256" key="3">
    <source>
        <dbReference type="ARBA" id="ARBA00066372"/>
    </source>
</evidence>
<organism evidence="6 7">
    <name type="scientific">Pseudooceanicola batsensis (strain ATCC BAA-863 / DSM 15984 / KCTC 12145 / HTCC2597)</name>
    <name type="common">Oceanicola batsensis</name>
    <dbReference type="NCBI Taxonomy" id="252305"/>
    <lineage>
        <taxon>Bacteria</taxon>
        <taxon>Pseudomonadati</taxon>
        <taxon>Pseudomonadota</taxon>
        <taxon>Alphaproteobacteria</taxon>
        <taxon>Rhodobacterales</taxon>
        <taxon>Paracoccaceae</taxon>
        <taxon>Pseudooceanicola</taxon>
    </lineage>
</organism>
<keyword evidence="7" id="KW-1185">Reference proteome</keyword>
<proteinExistence type="inferred from homology"/>
<evidence type="ECO:0000313" key="7">
    <source>
        <dbReference type="Proteomes" id="UP000004318"/>
    </source>
</evidence>
<dbReference type="eggNOG" id="COG3956">
    <property type="taxonomic scope" value="Bacteria"/>
</dbReference>
<dbReference type="PANTHER" id="PTHR30522">
    <property type="entry name" value="NUCLEOSIDE TRIPHOSPHATE PYROPHOSPHOHYDROLASE"/>
    <property type="match status" value="1"/>
</dbReference>
<evidence type="ECO:0000256" key="4">
    <source>
        <dbReference type="ARBA" id="ARBA00074799"/>
    </source>
</evidence>
<dbReference type="FunFam" id="1.10.287.1080:FF:000003">
    <property type="entry name" value="Nucleoside triphosphate pyrophosphohydrolase"/>
    <property type="match status" value="1"/>
</dbReference>
<dbReference type="Pfam" id="PF01503">
    <property type="entry name" value="PRA-PH"/>
    <property type="match status" value="1"/>
</dbReference>
<dbReference type="PANTHER" id="PTHR30522:SF0">
    <property type="entry name" value="NUCLEOSIDE TRIPHOSPHATE PYROPHOSPHOHYDROLASE"/>
    <property type="match status" value="1"/>
</dbReference>
<dbReference type="InterPro" id="IPR004518">
    <property type="entry name" value="MazG-like_dom"/>
</dbReference>
<dbReference type="HOGENOM" id="CLU_038356_0_1_5"/>